<dbReference type="PANTHER" id="PTHR43330">
    <property type="entry name" value="METHIONINE AMINOPEPTIDASE"/>
    <property type="match status" value="1"/>
</dbReference>
<evidence type="ECO:0000256" key="2">
    <source>
        <dbReference type="ARBA" id="ARBA00022490"/>
    </source>
</evidence>
<evidence type="ECO:0000256" key="4">
    <source>
        <dbReference type="ARBA" id="ARBA00022723"/>
    </source>
</evidence>
<keyword evidence="2 8" id="KW-0963">Cytoplasm</keyword>
<dbReference type="RefSeq" id="XP_021868032.1">
    <property type="nucleotide sequence ID" value="XM_022013841.1"/>
</dbReference>
<comment type="catalytic activity">
    <reaction evidence="8 10">
        <text>Release of N-terminal amino acids, preferentially methionine, from peptides and arylamides.</text>
        <dbReference type="EC" id="3.4.11.18"/>
    </reaction>
</comment>
<evidence type="ECO:0000256" key="3">
    <source>
        <dbReference type="ARBA" id="ARBA00022670"/>
    </source>
</evidence>
<dbReference type="Pfam" id="PF00557">
    <property type="entry name" value="Peptidase_M24"/>
    <property type="match status" value="1"/>
</dbReference>
<dbReference type="InterPro" id="IPR001714">
    <property type="entry name" value="Pept_M24_MAP"/>
</dbReference>
<dbReference type="STRING" id="4999.A0A1Y1U6R7"/>
<comment type="caution">
    <text evidence="13">The sequence shown here is derived from an EMBL/GenBank/DDBJ whole genome shotgun (WGS) entry which is preliminary data.</text>
</comment>
<dbReference type="InterPro" id="IPR002467">
    <property type="entry name" value="Pept_M24A_MAP1"/>
</dbReference>
<evidence type="ECO:0000313" key="13">
    <source>
        <dbReference type="EMBL" id="ORX33733.1"/>
    </source>
</evidence>
<name>A0A1Y1U6R7_9TREE</name>
<proteinExistence type="inferred from homology"/>
<dbReference type="CDD" id="cd01086">
    <property type="entry name" value="MetAP1"/>
    <property type="match status" value="1"/>
</dbReference>
<organism evidence="13 14">
    <name type="scientific">Kockovaella imperatae</name>
    <dbReference type="NCBI Taxonomy" id="4999"/>
    <lineage>
        <taxon>Eukaryota</taxon>
        <taxon>Fungi</taxon>
        <taxon>Dikarya</taxon>
        <taxon>Basidiomycota</taxon>
        <taxon>Agaricomycotina</taxon>
        <taxon>Tremellomycetes</taxon>
        <taxon>Tremellales</taxon>
        <taxon>Cuniculitremaceae</taxon>
        <taxon>Kockovaella</taxon>
    </lineage>
</organism>
<evidence type="ECO:0000256" key="6">
    <source>
        <dbReference type="ARBA" id="ARBA00022801"/>
    </source>
</evidence>
<dbReference type="GeneID" id="33555649"/>
<keyword evidence="4 8" id="KW-0479">Metal-binding</keyword>
<feature type="binding site" evidence="8">
    <location>
        <position position="191"/>
    </location>
    <ligand>
        <name>a protein</name>
        <dbReference type="ChEBI" id="CHEBI:16541"/>
    </ligand>
    <ligandPart>
        <name>N-terminal L-methionine residue</name>
        <dbReference type="ChEBI" id="CHEBI:64731"/>
    </ligandPart>
</feature>
<feature type="compositionally biased region" description="Low complexity" evidence="11">
    <location>
        <begin position="391"/>
        <end position="401"/>
    </location>
</feature>
<comment type="function">
    <text evidence="8 10">Cotranslationally removes the N-terminal methionine from nascent proteins. The N-terminal methionine is often cleaved when the second residue in the primary sequence is small and uncharged (Met-Ala-, Cys, Gly, Pro, Ser, Thr, or Val).</text>
</comment>
<dbReference type="GO" id="GO:0006508">
    <property type="term" value="P:proteolysis"/>
    <property type="evidence" value="ECO:0007669"/>
    <property type="project" value="UniProtKB-KW"/>
</dbReference>
<dbReference type="HAMAP" id="MF_01974">
    <property type="entry name" value="MetAP_1"/>
    <property type="match status" value="1"/>
</dbReference>
<feature type="binding site" evidence="8">
    <location>
        <position position="208"/>
    </location>
    <ligand>
        <name>Zn(2+)</name>
        <dbReference type="ChEBI" id="CHEBI:29105"/>
        <label>3</label>
    </ligand>
</feature>
<evidence type="ECO:0000256" key="8">
    <source>
        <dbReference type="HAMAP-Rule" id="MF_03174"/>
    </source>
</evidence>
<dbReference type="SUPFAM" id="SSF55920">
    <property type="entry name" value="Creatinase/aminopeptidase"/>
    <property type="match status" value="1"/>
</dbReference>
<feature type="domain" description="C6H2-type" evidence="12">
    <location>
        <begin position="1"/>
        <end position="54"/>
    </location>
</feature>
<feature type="binding site" evidence="8">
    <location>
        <position position="346"/>
    </location>
    <ligand>
        <name>Zn(2+)</name>
        <dbReference type="ChEBI" id="CHEBI:29105"/>
        <label>3</label>
    </ligand>
</feature>
<gene>
    <name evidence="13" type="ORF">BD324DRAFT_595116</name>
</gene>
<feature type="binding site" evidence="8">
    <location>
        <position position="315"/>
    </location>
    <ligand>
        <name>Zn(2+)</name>
        <dbReference type="ChEBI" id="CHEBI:29105"/>
        <label>4</label>
        <note>catalytic</note>
    </ligand>
</feature>
<dbReference type="PROSITE" id="PS52013">
    <property type="entry name" value="ZF_C6H2"/>
    <property type="match status" value="1"/>
</dbReference>
<comment type="cofactor">
    <cofactor evidence="8">
        <name>Zn(2+)</name>
        <dbReference type="ChEBI" id="CHEBI:29105"/>
    </cofactor>
    <cofactor evidence="8">
        <name>Co(2+)</name>
        <dbReference type="ChEBI" id="CHEBI:48828"/>
    </cofactor>
    <cofactor evidence="8">
        <name>Mn(2+)</name>
        <dbReference type="ChEBI" id="CHEBI:29035"/>
    </cofactor>
    <cofactor evidence="8">
        <name>Fe(2+)</name>
        <dbReference type="ChEBI" id="CHEBI:29033"/>
    </cofactor>
    <text evidence="8">Binds 2 divalent metal cations per subunit. Has a high-affinity and a low affinity metal-binding site. The true nature of the physiological cofactor is under debate. The enzyme is active with zinc, cobalt, manganese or divalent iron ions. Has high activity with zinc; zinc cofactor is transferred into the active site region by the ZNG1 zinc chaperone.</text>
</comment>
<evidence type="ECO:0000256" key="1">
    <source>
        <dbReference type="ARBA" id="ARBA00022438"/>
    </source>
</evidence>
<comment type="cofactor">
    <cofactor evidence="10">
        <name>Co(2+)</name>
        <dbReference type="ChEBI" id="CHEBI:48828"/>
    </cofactor>
    <cofactor evidence="10">
        <name>Zn(2+)</name>
        <dbReference type="ChEBI" id="CHEBI:29105"/>
    </cofactor>
    <cofactor evidence="10">
        <name>Mn(2+)</name>
        <dbReference type="ChEBI" id="CHEBI:29035"/>
    </cofactor>
    <cofactor evidence="10">
        <name>Fe(2+)</name>
        <dbReference type="ChEBI" id="CHEBI:29033"/>
    </cofactor>
    <text evidence="10">Binds 2 divalent metal cations per subunit. Has a high-affinity and a low affinity metal-binding site. The true nature of the physiological cofactor is under debate. The enzyme is active with cobalt, zinc, manganese or divalent iron ions.</text>
</comment>
<comment type="subcellular location">
    <subcellularLocation>
        <location evidence="8">Cytoplasm</location>
    </subcellularLocation>
</comment>
<feature type="binding site" evidence="8">
    <location>
        <position position="219"/>
    </location>
    <ligand>
        <name>Zn(2+)</name>
        <dbReference type="ChEBI" id="CHEBI:29105"/>
        <label>3</label>
    </ligand>
</feature>
<feature type="binding site" evidence="8">
    <location>
        <position position="346"/>
    </location>
    <ligand>
        <name>Zn(2+)</name>
        <dbReference type="ChEBI" id="CHEBI:29105"/>
        <label>4</label>
        <note>catalytic</note>
    </ligand>
</feature>
<dbReference type="GO" id="GO:0004239">
    <property type="term" value="F:initiator methionyl aminopeptidase activity"/>
    <property type="evidence" value="ECO:0007669"/>
    <property type="project" value="UniProtKB-UniRule"/>
</dbReference>
<comment type="subunit">
    <text evidence="8">Associates with the 60S ribosomal subunit of the 80S translational complex.</text>
</comment>
<dbReference type="Proteomes" id="UP000193218">
    <property type="component" value="Unassembled WGS sequence"/>
</dbReference>
<feature type="binding site" evidence="8">
    <location>
        <position position="282"/>
    </location>
    <ligand>
        <name>Zn(2+)</name>
        <dbReference type="ChEBI" id="CHEBI:29105"/>
        <label>4</label>
        <note>catalytic</note>
    </ligand>
</feature>
<keyword evidence="7" id="KW-0862">Zinc</keyword>
<evidence type="ECO:0000256" key="11">
    <source>
        <dbReference type="SAM" id="MobiDB-lite"/>
    </source>
</evidence>
<dbReference type="Gene3D" id="3.90.230.10">
    <property type="entry name" value="Creatinase/methionine aminopeptidase superfamily"/>
    <property type="match status" value="1"/>
</dbReference>
<dbReference type="InParanoid" id="A0A1Y1U6R7"/>
<dbReference type="NCBIfam" id="TIGR00500">
    <property type="entry name" value="met_pdase_I"/>
    <property type="match status" value="1"/>
</dbReference>
<feature type="binding site" evidence="8">
    <location>
        <position position="219"/>
    </location>
    <ligand>
        <name>Zn(2+)</name>
        <dbReference type="ChEBI" id="CHEBI:29105"/>
        <label>4</label>
        <note>catalytic</note>
    </ligand>
</feature>
<reference evidence="13 14" key="1">
    <citation type="submission" date="2017-03" db="EMBL/GenBank/DDBJ databases">
        <title>Widespread Adenine N6-methylation of Active Genes in Fungi.</title>
        <authorList>
            <consortium name="DOE Joint Genome Institute"/>
            <person name="Mondo S.J."/>
            <person name="Dannebaum R.O."/>
            <person name="Kuo R.C."/>
            <person name="Louie K.B."/>
            <person name="Bewick A.J."/>
            <person name="Labutti K."/>
            <person name="Haridas S."/>
            <person name="Kuo A."/>
            <person name="Salamov A."/>
            <person name="Ahrendt S.R."/>
            <person name="Lau R."/>
            <person name="Bowen B.P."/>
            <person name="Lipzen A."/>
            <person name="Sullivan W."/>
            <person name="Andreopoulos W.B."/>
            <person name="Clum A."/>
            <person name="Lindquist E."/>
            <person name="Daum C."/>
            <person name="Northen T.R."/>
            <person name="Ramamoorthy G."/>
            <person name="Schmitz R.J."/>
            <person name="Gryganskyi A."/>
            <person name="Culley D."/>
            <person name="Magnuson J."/>
            <person name="James T.Y."/>
            <person name="O'Malley M.A."/>
            <person name="Stajich J.E."/>
            <person name="Spatafora J.W."/>
            <person name="Visel A."/>
            <person name="Grigoriev I.V."/>
        </authorList>
    </citation>
    <scope>NUCLEOTIDE SEQUENCE [LARGE SCALE GENOMIC DNA]</scope>
    <source>
        <strain evidence="13 14">NRRL Y-17943</strain>
    </source>
</reference>
<keyword evidence="6 8" id="KW-0378">Hydrolase</keyword>
<dbReference type="OrthoDB" id="3209743at2759"/>
<evidence type="ECO:0000313" key="14">
    <source>
        <dbReference type="Proteomes" id="UP000193218"/>
    </source>
</evidence>
<protein>
    <recommendedName>
        <fullName evidence="10">Methionine aminopeptidase</fullName>
        <ecNumber evidence="10">3.4.11.18</ecNumber>
    </recommendedName>
</protein>
<dbReference type="AlphaFoldDB" id="A0A1Y1U6R7"/>
<dbReference type="GO" id="GO:0005829">
    <property type="term" value="C:cytosol"/>
    <property type="evidence" value="ECO:0007669"/>
    <property type="project" value="TreeGrafter"/>
</dbReference>
<accession>A0A1Y1U6R7</accession>
<feature type="region of interest" description="Disordered" evidence="11">
    <location>
        <begin position="364"/>
        <end position="409"/>
    </location>
</feature>
<evidence type="ECO:0000256" key="7">
    <source>
        <dbReference type="ARBA" id="ARBA00022833"/>
    </source>
</evidence>
<sequence>MIKCAGCQEKEASRLECPKCKKLGIAGSFFCTQDCFKKYWNDHKVIHDIINIAAKAEEEKSATIPPNMRNYAFTGTIRPVYPLSPYREVPKHIQRPDYADDPRGVSACEMAERRTIQVCTPQEIEGIRKVCRLSRDVLDIIASHVRPGITTDELDRICHEECIKRDAYPSPLNYNRFPKSVCTSINEVICHGIPDQRPLVEGDIINLDVSLYHGGFHGDVNGTYPVGKVDEESAELMATTKRSMEAAIAICKPGVAYRDIGNKIEEIIKPKGYGIVRRYTGHGIHHLFHCLPNIAHYGGSKTPGKMEVGHVFTIEPMINLGTENLTHWKDDWTAVTLDGRRSAQFEETILITENGAEILTRYSKNKKKKKKTAGGQAANGVADGDDTPEGAATPTAAQAAQGVESLKVE</sequence>
<dbReference type="PROSITE" id="PS00680">
    <property type="entry name" value="MAP_1"/>
    <property type="match status" value="1"/>
</dbReference>
<keyword evidence="1 8" id="KW-0031">Aminopeptidase</keyword>
<dbReference type="GO" id="GO:0070006">
    <property type="term" value="F:metalloaminopeptidase activity"/>
    <property type="evidence" value="ECO:0007669"/>
    <property type="project" value="UniProtKB-UniRule"/>
</dbReference>
<dbReference type="InterPro" id="IPR036005">
    <property type="entry name" value="Creatinase/aminopeptidase-like"/>
</dbReference>
<keyword evidence="5 9" id="KW-0863">Zinc-finger</keyword>
<keyword evidence="3 8" id="KW-0645">Protease</keyword>
<dbReference type="PANTHER" id="PTHR43330:SF7">
    <property type="entry name" value="METHIONINE AMINOPEPTIDASE 1"/>
    <property type="match status" value="1"/>
</dbReference>
<dbReference type="Pfam" id="PF15801">
    <property type="entry name" value="zf-C6H2"/>
    <property type="match status" value="1"/>
</dbReference>
<comment type="similarity">
    <text evidence="8 9">Belongs to the peptidase M24A family. Methionine aminopeptidase type 1 subfamily.</text>
</comment>
<evidence type="ECO:0000256" key="9">
    <source>
        <dbReference type="PROSITE-ProRule" id="PRU01357"/>
    </source>
</evidence>
<evidence type="ECO:0000256" key="5">
    <source>
        <dbReference type="ARBA" id="ARBA00022771"/>
    </source>
</evidence>
<evidence type="ECO:0000259" key="12">
    <source>
        <dbReference type="PROSITE" id="PS52013"/>
    </source>
</evidence>
<dbReference type="PRINTS" id="PR00599">
    <property type="entry name" value="MAPEPTIDASE"/>
</dbReference>
<keyword evidence="14" id="KW-1185">Reference proteome</keyword>
<dbReference type="GO" id="GO:0008270">
    <property type="term" value="F:zinc ion binding"/>
    <property type="evidence" value="ECO:0007669"/>
    <property type="project" value="UniProtKB-KW"/>
</dbReference>
<dbReference type="InterPro" id="IPR000994">
    <property type="entry name" value="Pept_M24"/>
</dbReference>
<dbReference type="EC" id="3.4.11.18" evidence="10"/>
<dbReference type="InterPro" id="IPR031615">
    <property type="entry name" value="Zfn-C6H2"/>
</dbReference>
<feature type="binding site" evidence="8">
    <location>
        <position position="289"/>
    </location>
    <ligand>
        <name>a protein</name>
        <dbReference type="ChEBI" id="CHEBI:16541"/>
    </ligand>
    <ligandPart>
        <name>N-terminal L-methionine residue</name>
        <dbReference type="ChEBI" id="CHEBI:64731"/>
    </ligandPart>
</feature>
<dbReference type="FunCoup" id="A0A1Y1U6R7">
    <property type="interactions" value="567"/>
</dbReference>
<dbReference type="EMBL" id="NBSH01000017">
    <property type="protein sequence ID" value="ORX33733.1"/>
    <property type="molecule type" value="Genomic_DNA"/>
</dbReference>
<evidence type="ECO:0000256" key="10">
    <source>
        <dbReference type="RuleBase" id="RU003653"/>
    </source>
</evidence>